<protein>
    <submittedName>
        <fullName evidence="4">Uncharacterized protein</fullName>
    </submittedName>
</protein>
<keyword evidence="3" id="KW-0949">S-adenosyl-L-methionine</keyword>
<keyword evidence="1" id="KW-0489">Methyltransferase</keyword>
<gene>
    <name evidence="4" type="ORF">HNP24_001936</name>
</gene>
<sequence length="581" mass="67455">MNDITNFIDKTALSFLVKNKNILKDLENINLVIKDICGINNFFSNQTETTELLKKINENKTNTSDIHRREFGDFQTNINLAREVVNEVYKKKKNIEFILEPTCGKGSFIIASLEKFQSIKKIVGIEIHKPYVWETKFKILSYFLTNNIESKPNIDIFHENIFNFSIDTIVNKSRHLETLIIGNPPWVTNSELGSINSENLPKKSNFKGHIGLDAITGKGNFDIGEYISLYLIKAFENHNGIFAFLIKNSVIKNIIYDQKRNQYKLNTCEKLNIDSKKEFGANVNASLFITDLNHANPGLTCTEYDFYTHNFITNFGWYKDKFVNSVEDYDEASIIDGKSIFIWRSGIKHDCAKIMELEKVDDLFINAFKQKIKLEEKLVYGLLKSSDLKVTKTNTFRKTTIITQNKIGQETDYIKEEYPLTYKYLESHINYFQKRKSSIYKGKPNFSIFGVGDYSFADYKIAISGLYKSTHFTLIEPFNSKPIMLDDTCYFIGFNKLIFAQIAHYLLNSKIVQKFLVSIVFSDEKRSINKDILMRLDFKNIFNNSNYKDAKIVIKNLTENDWNKFGELLIYPVKTKQMSLF</sequence>
<organism evidence="4 5">
    <name type="scientific">Chryseobacterium sediminis</name>
    <dbReference type="NCBI Taxonomy" id="1679494"/>
    <lineage>
        <taxon>Bacteria</taxon>
        <taxon>Pseudomonadati</taxon>
        <taxon>Bacteroidota</taxon>
        <taxon>Flavobacteriia</taxon>
        <taxon>Flavobacteriales</taxon>
        <taxon>Weeksellaceae</taxon>
        <taxon>Chryseobacterium group</taxon>
        <taxon>Chryseobacterium</taxon>
    </lineage>
</organism>
<evidence type="ECO:0000256" key="1">
    <source>
        <dbReference type="ARBA" id="ARBA00022603"/>
    </source>
</evidence>
<dbReference type="PROSITE" id="PS00092">
    <property type="entry name" value="N6_MTASE"/>
    <property type="match status" value="1"/>
</dbReference>
<dbReference type="EMBL" id="JACHKS010000001">
    <property type="protein sequence ID" value="MBB6330986.1"/>
    <property type="molecule type" value="Genomic_DNA"/>
</dbReference>
<keyword evidence="5" id="KW-1185">Reference proteome</keyword>
<dbReference type="PANTHER" id="PTHR33841:SF5">
    <property type="entry name" value="DNA METHYLASE (MODIFICATION METHYLASE) (METHYLTRANSFERASE)-RELATED"/>
    <property type="match status" value="1"/>
</dbReference>
<dbReference type="InterPro" id="IPR029063">
    <property type="entry name" value="SAM-dependent_MTases_sf"/>
</dbReference>
<evidence type="ECO:0000313" key="5">
    <source>
        <dbReference type="Proteomes" id="UP000587367"/>
    </source>
</evidence>
<dbReference type="Proteomes" id="UP000587367">
    <property type="component" value="Unassembled WGS sequence"/>
</dbReference>
<name>A0ABR6PZ38_9FLAO</name>
<reference evidence="4 5" key="1">
    <citation type="submission" date="2020-08" db="EMBL/GenBank/DDBJ databases">
        <title>Functional genomics of gut bacteria from endangered species of beetles.</title>
        <authorList>
            <person name="Carlos-Shanley C."/>
        </authorList>
    </citation>
    <scope>NUCLEOTIDE SEQUENCE [LARGE SCALE GENOMIC DNA]</scope>
    <source>
        <strain evidence="4 5">S00068</strain>
    </source>
</reference>
<dbReference type="SUPFAM" id="SSF53335">
    <property type="entry name" value="S-adenosyl-L-methionine-dependent methyltransferases"/>
    <property type="match status" value="1"/>
</dbReference>
<dbReference type="RefSeq" id="WP_184555611.1">
    <property type="nucleotide sequence ID" value="NZ_JACHKS010000001.1"/>
</dbReference>
<accession>A0ABR6PZ38</accession>
<evidence type="ECO:0000256" key="3">
    <source>
        <dbReference type="ARBA" id="ARBA00022691"/>
    </source>
</evidence>
<dbReference type="InterPro" id="IPR002052">
    <property type="entry name" value="DNA_methylase_N6_adenine_CS"/>
</dbReference>
<proteinExistence type="predicted"/>
<comment type="caution">
    <text evidence="4">The sequence shown here is derived from an EMBL/GenBank/DDBJ whole genome shotgun (WGS) entry which is preliminary data.</text>
</comment>
<evidence type="ECO:0000256" key="2">
    <source>
        <dbReference type="ARBA" id="ARBA00022679"/>
    </source>
</evidence>
<dbReference type="PANTHER" id="PTHR33841">
    <property type="entry name" value="DNA METHYLTRANSFERASE YEEA-RELATED"/>
    <property type="match status" value="1"/>
</dbReference>
<keyword evidence="2" id="KW-0808">Transferase</keyword>
<dbReference type="Gene3D" id="3.40.50.150">
    <property type="entry name" value="Vaccinia Virus protein VP39"/>
    <property type="match status" value="1"/>
</dbReference>
<evidence type="ECO:0000313" key="4">
    <source>
        <dbReference type="EMBL" id="MBB6330986.1"/>
    </source>
</evidence>
<dbReference type="InterPro" id="IPR050953">
    <property type="entry name" value="N4_N6_ade-DNA_methylase"/>
</dbReference>